<proteinExistence type="inferred from homology"/>
<organism evidence="5 6">
    <name type="scientific">Hevea brasiliensis</name>
    <name type="common">Para rubber tree</name>
    <name type="synonym">Siphonia brasiliensis</name>
    <dbReference type="NCBI Taxonomy" id="3981"/>
    <lineage>
        <taxon>Eukaryota</taxon>
        <taxon>Viridiplantae</taxon>
        <taxon>Streptophyta</taxon>
        <taxon>Embryophyta</taxon>
        <taxon>Tracheophyta</taxon>
        <taxon>Spermatophyta</taxon>
        <taxon>Magnoliopsida</taxon>
        <taxon>eudicotyledons</taxon>
        <taxon>Gunneridae</taxon>
        <taxon>Pentapetalae</taxon>
        <taxon>rosids</taxon>
        <taxon>fabids</taxon>
        <taxon>Malpighiales</taxon>
        <taxon>Euphorbiaceae</taxon>
        <taxon>Crotonoideae</taxon>
        <taxon>Micrandreae</taxon>
        <taxon>Hevea</taxon>
    </lineage>
</organism>
<comment type="similarity">
    <text evidence="3">Belongs to the NAD(P)-dependent epimerase/dehydratase family. Dihydroflavonol-4-reductase subfamily.</text>
</comment>
<accession>A0A6A6NHH8</accession>
<dbReference type="SUPFAM" id="SSF51735">
    <property type="entry name" value="NAD(P)-binding Rossmann-fold domains"/>
    <property type="match status" value="1"/>
</dbReference>
<reference evidence="5 6" key="1">
    <citation type="journal article" date="2020" name="Mol. Plant">
        <title>The Chromosome-Based Rubber Tree Genome Provides New Insights into Spurge Genome Evolution and Rubber Biosynthesis.</title>
        <authorList>
            <person name="Liu J."/>
            <person name="Shi C."/>
            <person name="Shi C.C."/>
            <person name="Li W."/>
            <person name="Zhang Q.J."/>
            <person name="Zhang Y."/>
            <person name="Li K."/>
            <person name="Lu H.F."/>
            <person name="Shi C."/>
            <person name="Zhu S.T."/>
            <person name="Xiao Z.Y."/>
            <person name="Nan H."/>
            <person name="Yue Y."/>
            <person name="Zhu X.G."/>
            <person name="Wu Y."/>
            <person name="Hong X.N."/>
            <person name="Fan G.Y."/>
            <person name="Tong Y."/>
            <person name="Zhang D."/>
            <person name="Mao C.L."/>
            <person name="Liu Y.L."/>
            <person name="Hao S.J."/>
            <person name="Liu W.Q."/>
            <person name="Lv M.Q."/>
            <person name="Zhang H.B."/>
            <person name="Liu Y."/>
            <person name="Hu-Tang G.R."/>
            <person name="Wang J.P."/>
            <person name="Wang J.H."/>
            <person name="Sun Y.H."/>
            <person name="Ni S.B."/>
            <person name="Chen W.B."/>
            <person name="Zhang X.C."/>
            <person name="Jiao Y.N."/>
            <person name="Eichler E.E."/>
            <person name="Li G.H."/>
            <person name="Liu X."/>
            <person name="Gao L.Z."/>
        </authorList>
    </citation>
    <scope>NUCLEOTIDE SEQUENCE [LARGE SCALE GENOMIC DNA]</scope>
    <source>
        <strain evidence="6">cv. GT1</strain>
        <tissue evidence="5">Leaf</tissue>
    </source>
</reference>
<dbReference type="PANTHER" id="PTHR10366">
    <property type="entry name" value="NAD DEPENDENT EPIMERASE/DEHYDRATASE"/>
    <property type="match status" value="1"/>
</dbReference>
<keyword evidence="6" id="KW-1185">Reference proteome</keyword>
<keyword evidence="1" id="KW-0521">NADP</keyword>
<evidence type="ECO:0000259" key="4">
    <source>
        <dbReference type="Pfam" id="PF01370"/>
    </source>
</evidence>
<dbReference type="InterPro" id="IPR001509">
    <property type="entry name" value="Epimerase_deHydtase"/>
</dbReference>
<comment type="caution">
    <text evidence="5">The sequence shown here is derived from an EMBL/GenBank/DDBJ whole genome shotgun (WGS) entry which is preliminary data.</text>
</comment>
<name>A0A6A6NHH8_HEVBR</name>
<dbReference type="EMBL" id="JAAGAX010000001">
    <property type="protein sequence ID" value="KAF2324604.1"/>
    <property type="molecule type" value="Genomic_DNA"/>
</dbReference>
<dbReference type="Gene3D" id="3.40.50.720">
    <property type="entry name" value="NAD(P)-binding Rossmann-like Domain"/>
    <property type="match status" value="1"/>
</dbReference>
<dbReference type="AlphaFoldDB" id="A0A6A6NHH8"/>
<evidence type="ECO:0000256" key="2">
    <source>
        <dbReference type="ARBA" id="ARBA00023002"/>
    </source>
</evidence>
<dbReference type="PANTHER" id="PTHR10366:SF713">
    <property type="entry name" value="NAD-DEPENDENT EPIMERASE_DEHYDRATASE DOMAIN-CONTAINING PROTEIN"/>
    <property type="match status" value="1"/>
</dbReference>
<evidence type="ECO:0000256" key="3">
    <source>
        <dbReference type="ARBA" id="ARBA00023445"/>
    </source>
</evidence>
<evidence type="ECO:0000256" key="1">
    <source>
        <dbReference type="ARBA" id="ARBA00022857"/>
    </source>
</evidence>
<feature type="domain" description="NAD-dependent epimerase/dehydratase" evidence="4">
    <location>
        <begin position="74"/>
        <end position="225"/>
    </location>
</feature>
<dbReference type="GO" id="GO:0009718">
    <property type="term" value="P:anthocyanin-containing compound biosynthetic process"/>
    <property type="evidence" value="ECO:0007669"/>
    <property type="project" value="TreeGrafter"/>
</dbReference>
<keyword evidence="2" id="KW-0560">Oxidoreductase</keyword>
<sequence length="310" mass="35066">MDFTTKLSKDKGTPLFDIASYRRLVGKLLYLTTTRHDLSFATHQLSQFLSAPTDLHEKALHRVLRYIKASPGQVDGVLNIMRSCLKAKTIRRFIYTSTAGTVAIQPPPPLPEYDESFWTDVDFCYAEKMPGWSYLVAKTKAEKAAWEFAKENGINLVTVHLSLVVGPFLTFKAFQYRLRIGFDHNIIGNIVGNEALYKMIATGQAVHLEDACSAHIFLFEHPEANGRYICSNHSFTIVDLAKALSQKYPEYNVPTKFESIDESLKAISCSSKKLLDLGFTFKFESTKYDVGDLYAEAFEFCREKGIMPQP</sequence>
<dbReference type="Pfam" id="PF01370">
    <property type="entry name" value="Epimerase"/>
    <property type="match status" value="1"/>
</dbReference>
<dbReference type="InterPro" id="IPR036291">
    <property type="entry name" value="NAD(P)-bd_dom_sf"/>
</dbReference>
<evidence type="ECO:0000313" key="6">
    <source>
        <dbReference type="Proteomes" id="UP000467840"/>
    </source>
</evidence>
<evidence type="ECO:0000313" key="5">
    <source>
        <dbReference type="EMBL" id="KAF2324604.1"/>
    </source>
</evidence>
<dbReference type="FunFam" id="3.40.50.720:FF:000085">
    <property type="entry name" value="Dihydroflavonol reductase"/>
    <property type="match status" value="1"/>
</dbReference>
<protein>
    <recommendedName>
        <fullName evidence="4">NAD-dependent epimerase/dehydratase domain-containing protein</fullName>
    </recommendedName>
</protein>
<dbReference type="Proteomes" id="UP000467840">
    <property type="component" value="Chromosome 5"/>
</dbReference>
<gene>
    <name evidence="5" type="ORF">GH714_015558</name>
</gene>
<dbReference type="GO" id="GO:0045552">
    <property type="term" value="F:dihydroflavanol 4-reductase activity"/>
    <property type="evidence" value="ECO:0007669"/>
    <property type="project" value="TreeGrafter"/>
</dbReference>
<dbReference type="InterPro" id="IPR050425">
    <property type="entry name" value="NAD(P)_dehydrat-like"/>
</dbReference>